<comment type="caution">
    <text evidence="1">The sequence shown here is derived from an EMBL/GenBank/DDBJ whole genome shotgun (WGS) entry which is preliminary data.</text>
</comment>
<keyword evidence="2" id="KW-1185">Reference proteome</keyword>
<evidence type="ECO:0000313" key="1">
    <source>
        <dbReference type="EMBL" id="VCW66927.1"/>
    </source>
</evidence>
<proteinExistence type="predicted"/>
<protein>
    <submittedName>
        <fullName evidence="1">Uncharacterized protein</fullName>
    </submittedName>
</protein>
<reference evidence="1 2" key="1">
    <citation type="submission" date="2018-10" db="EMBL/GenBank/DDBJ databases">
        <authorList>
            <person name="Ekblom R."/>
            <person name="Jareborg N."/>
        </authorList>
    </citation>
    <scope>NUCLEOTIDE SEQUENCE [LARGE SCALE GENOMIC DNA]</scope>
    <source>
        <tissue evidence="1">Muscle</tissue>
    </source>
</reference>
<dbReference type="Proteomes" id="UP000269945">
    <property type="component" value="Unassembled WGS sequence"/>
</dbReference>
<organism evidence="1 2">
    <name type="scientific">Gulo gulo</name>
    <name type="common">Wolverine</name>
    <name type="synonym">Gluton</name>
    <dbReference type="NCBI Taxonomy" id="48420"/>
    <lineage>
        <taxon>Eukaryota</taxon>
        <taxon>Metazoa</taxon>
        <taxon>Chordata</taxon>
        <taxon>Craniata</taxon>
        <taxon>Vertebrata</taxon>
        <taxon>Euteleostomi</taxon>
        <taxon>Mammalia</taxon>
        <taxon>Eutheria</taxon>
        <taxon>Laurasiatheria</taxon>
        <taxon>Carnivora</taxon>
        <taxon>Caniformia</taxon>
        <taxon>Musteloidea</taxon>
        <taxon>Mustelidae</taxon>
        <taxon>Guloninae</taxon>
        <taxon>Gulo</taxon>
    </lineage>
</organism>
<sequence>MVSVPNASRFLAPQLLRENGEMFRGSSSLKADMTWGSSLKGQGFSCKMPLLHQEKDWVEERGQEPQS</sequence>
<name>A0A9X9LFP4_GULGU</name>
<accession>A0A9X9LFP4</accession>
<gene>
    <name evidence="1" type="ORF">BN2614_LOCUS4</name>
</gene>
<evidence type="ECO:0000313" key="2">
    <source>
        <dbReference type="Proteomes" id="UP000269945"/>
    </source>
</evidence>
<dbReference type="EMBL" id="CYRY02002262">
    <property type="protein sequence ID" value="VCW66927.1"/>
    <property type="molecule type" value="Genomic_DNA"/>
</dbReference>
<dbReference type="AlphaFoldDB" id="A0A9X9LFP4"/>